<keyword evidence="4" id="KW-0862">Zinc</keyword>
<feature type="domain" description="Arf-GAP" evidence="7">
    <location>
        <begin position="10"/>
        <end position="84"/>
    </location>
</feature>
<protein>
    <submittedName>
        <fullName evidence="8">AGD15</fullName>
    </submittedName>
</protein>
<dbReference type="PANTHER" id="PTHR45686:SF4">
    <property type="entry name" value="ADP-RIBOSYLATION FACTOR GTPASE ACTIVATING PROTEIN 3, ISOFORM H"/>
    <property type="match status" value="1"/>
</dbReference>
<dbReference type="SUPFAM" id="SSF57863">
    <property type="entry name" value="ArfGap/RecO-like zinc finger"/>
    <property type="match status" value="1"/>
</dbReference>
<dbReference type="GO" id="GO:0005096">
    <property type="term" value="F:GTPase activator activity"/>
    <property type="evidence" value="ECO:0007669"/>
    <property type="project" value="UniProtKB-KW"/>
</dbReference>
<evidence type="ECO:0000256" key="1">
    <source>
        <dbReference type="ARBA" id="ARBA00022468"/>
    </source>
</evidence>
<feature type="region of interest" description="Disordered" evidence="6">
    <location>
        <begin position="159"/>
        <end position="185"/>
    </location>
</feature>
<evidence type="ECO:0000313" key="9">
    <source>
        <dbReference type="Proteomes" id="UP000192758"/>
    </source>
</evidence>
<dbReference type="Pfam" id="PF01412">
    <property type="entry name" value="ArfGap"/>
    <property type="match status" value="1"/>
</dbReference>
<evidence type="ECO:0000259" key="7">
    <source>
        <dbReference type="PROSITE" id="PS50115"/>
    </source>
</evidence>
<dbReference type="InterPro" id="IPR037278">
    <property type="entry name" value="ARFGAP/RecO"/>
</dbReference>
<name>A0A1W0E3E2_9MICR</name>
<accession>A0A1W0E3E2</accession>
<keyword evidence="3 5" id="KW-0863">Zinc-finger</keyword>
<reference evidence="8 9" key="1">
    <citation type="journal article" date="2017" name="Environ. Microbiol.">
        <title>Decay of the glycolytic pathway and adaptation to intranuclear parasitism within Enterocytozoonidae microsporidia.</title>
        <authorList>
            <person name="Wiredu Boakye D."/>
            <person name="Jaroenlak P."/>
            <person name="Prachumwat A."/>
            <person name="Williams T.A."/>
            <person name="Bateman K.S."/>
            <person name="Itsathitphaisarn O."/>
            <person name="Sritunyalucksana K."/>
            <person name="Paszkiewicz K.H."/>
            <person name="Moore K.A."/>
            <person name="Stentiford G.D."/>
            <person name="Williams B.A."/>
        </authorList>
    </citation>
    <scope>NUCLEOTIDE SEQUENCE [LARGE SCALE GENOMIC DNA]</scope>
    <source>
        <strain evidence="8 9">TH1</strain>
    </source>
</reference>
<evidence type="ECO:0000313" key="8">
    <source>
        <dbReference type="EMBL" id="OQS53765.1"/>
    </source>
</evidence>
<dbReference type="GO" id="GO:0048205">
    <property type="term" value="P:COPI coating of Golgi vesicle"/>
    <property type="evidence" value="ECO:0007669"/>
    <property type="project" value="TreeGrafter"/>
</dbReference>
<keyword evidence="1" id="KW-0343">GTPase activation</keyword>
<dbReference type="Gene3D" id="1.10.220.150">
    <property type="entry name" value="Arf GTPase activating protein"/>
    <property type="match status" value="1"/>
</dbReference>
<dbReference type="InterPro" id="IPR038508">
    <property type="entry name" value="ArfGAP_dom_sf"/>
</dbReference>
<keyword evidence="9" id="KW-1185">Reference proteome</keyword>
<evidence type="ECO:0000256" key="6">
    <source>
        <dbReference type="SAM" id="MobiDB-lite"/>
    </source>
</evidence>
<dbReference type="PRINTS" id="PR00405">
    <property type="entry name" value="REVINTRACTNG"/>
</dbReference>
<feature type="compositionally biased region" description="Basic and acidic residues" evidence="6">
    <location>
        <begin position="164"/>
        <end position="185"/>
    </location>
</feature>
<evidence type="ECO:0000256" key="3">
    <source>
        <dbReference type="ARBA" id="ARBA00022771"/>
    </source>
</evidence>
<gene>
    <name evidence="8" type="primary">AGD15</name>
    <name evidence="8" type="ORF">EHP00_1252</name>
</gene>
<dbReference type="InterPro" id="IPR001164">
    <property type="entry name" value="ArfGAP_dom"/>
</dbReference>
<evidence type="ECO:0000256" key="5">
    <source>
        <dbReference type="PROSITE-ProRule" id="PRU00288"/>
    </source>
</evidence>
<evidence type="ECO:0000256" key="2">
    <source>
        <dbReference type="ARBA" id="ARBA00022723"/>
    </source>
</evidence>
<dbReference type="SMART" id="SM00105">
    <property type="entry name" value="ArfGap"/>
    <property type="match status" value="1"/>
</dbReference>
<dbReference type="OrthoDB" id="2195824at2759"/>
<dbReference type="PANTHER" id="PTHR45686">
    <property type="entry name" value="ADP-RIBOSYLATION FACTOR GTPASE ACTIVATING PROTEIN 3, ISOFORM H-RELATED"/>
    <property type="match status" value="1"/>
</dbReference>
<sequence length="245" mass="28568">MEHNEKNKYKDFLQFLQNKSCNRKCADCDTLHPSWASVKLGIFLCQKCAGVHRGLGSANSQIKSVLINKWEIEEVRRMYCGGNDSYFARPQINFQEKYKNVKVFVEFINNKCEENKEKEPGSNFLNAMHRNEVFVSNTKVKSKKVLKMSEQCDFSSSENEEVFEDKREKEHSSENSVRNNDKYYFDEEPRLTNASVLPEQNKQLTAGYVNKNKLKKSITNKRSPFTFEKYSSEDLSDKLSEEDSD</sequence>
<dbReference type="Proteomes" id="UP000192758">
    <property type="component" value="Unassembled WGS sequence"/>
</dbReference>
<dbReference type="GO" id="GO:0000139">
    <property type="term" value="C:Golgi membrane"/>
    <property type="evidence" value="ECO:0007669"/>
    <property type="project" value="GOC"/>
</dbReference>
<comment type="caution">
    <text evidence="8">The sequence shown here is derived from an EMBL/GenBank/DDBJ whole genome shotgun (WGS) entry which is preliminary data.</text>
</comment>
<evidence type="ECO:0000256" key="4">
    <source>
        <dbReference type="ARBA" id="ARBA00022833"/>
    </source>
</evidence>
<dbReference type="GO" id="GO:0008270">
    <property type="term" value="F:zinc ion binding"/>
    <property type="evidence" value="ECO:0007669"/>
    <property type="project" value="UniProtKB-KW"/>
</dbReference>
<dbReference type="EMBL" id="MNPJ01000025">
    <property type="protein sequence ID" value="OQS53765.1"/>
    <property type="molecule type" value="Genomic_DNA"/>
</dbReference>
<keyword evidence="2" id="KW-0479">Metal-binding</keyword>
<dbReference type="AlphaFoldDB" id="A0A1W0E3E2"/>
<proteinExistence type="predicted"/>
<dbReference type="PROSITE" id="PS50115">
    <property type="entry name" value="ARFGAP"/>
    <property type="match status" value="1"/>
</dbReference>
<dbReference type="VEuPathDB" id="MicrosporidiaDB:EHP00_1252"/>
<organism evidence="8 9">
    <name type="scientific">Ecytonucleospora hepatopenaei</name>
    <dbReference type="NCBI Taxonomy" id="646526"/>
    <lineage>
        <taxon>Eukaryota</taxon>
        <taxon>Fungi</taxon>
        <taxon>Fungi incertae sedis</taxon>
        <taxon>Microsporidia</taxon>
        <taxon>Enterocytozoonidae</taxon>
        <taxon>Ecytonucleospora</taxon>
    </lineage>
</organism>